<evidence type="ECO:0000313" key="3">
    <source>
        <dbReference type="EMBL" id="CAB4803935.1"/>
    </source>
</evidence>
<feature type="domain" description="VWFA" evidence="2">
    <location>
        <begin position="459"/>
        <end position="641"/>
    </location>
</feature>
<dbReference type="SMART" id="SM00327">
    <property type="entry name" value="VWA"/>
    <property type="match status" value="1"/>
</dbReference>
<evidence type="ECO:0000256" key="1">
    <source>
        <dbReference type="SAM" id="Coils"/>
    </source>
</evidence>
<evidence type="ECO:0000259" key="2">
    <source>
        <dbReference type="SMART" id="SM00327"/>
    </source>
</evidence>
<keyword evidence="1" id="KW-0175">Coiled coil</keyword>
<dbReference type="SUPFAM" id="SSF53300">
    <property type="entry name" value="vWA-like"/>
    <property type="match status" value="1"/>
</dbReference>
<protein>
    <submittedName>
        <fullName evidence="3">Unannotated protein</fullName>
    </submittedName>
</protein>
<reference evidence="3" key="1">
    <citation type="submission" date="2020-05" db="EMBL/GenBank/DDBJ databases">
        <authorList>
            <person name="Chiriac C."/>
            <person name="Salcher M."/>
            <person name="Ghai R."/>
            <person name="Kavagutti S V."/>
        </authorList>
    </citation>
    <scope>NUCLEOTIDE SEQUENCE</scope>
</reference>
<dbReference type="CDD" id="cd00198">
    <property type="entry name" value="vWFA"/>
    <property type="match status" value="1"/>
</dbReference>
<dbReference type="EMBL" id="CAFAAK010000154">
    <property type="protein sequence ID" value="CAB4803935.1"/>
    <property type="molecule type" value="Genomic_DNA"/>
</dbReference>
<gene>
    <name evidence="3" type="ORF">UFOPK3024_00748</name>
</gene>
<proteinExistence type="predicted"/>
<organism evidence="3">
    <name type="scientific">freshwater metagenome</name>
    <dbReference type="NCBI Taxonomy" id="449393"/>
    <lineage>
        <taxon>unclassified sequences</taxon>
        <taxon>metagenomes</taxon>
        <taxon>ecological metagenomes</taxon>
    </lineage>
</organism>
<dbReference type="AlphaFoldDB" id="A0A6J6Y6A3"/>
<dbReference type="Gene3D" id="3.40.50.410">
    <property type="entry name" value="von Willebrand factor, type A domain"/>
    <property type="match status" value="1"/>
</dbReference>
<feature type="coiled-coil region" evidence="1">
    <location>
        <begin position="54"/>
        <end position="97"/>
    </location>
</feature>
<dbReference type="InterPro" id="IPR002035">
    <property type="entry name" value="VWF_A"/>
</dbReference>
<accession>A0A6J6Y6A3</accession>
<sequence>MTRYRYGGYHEGPDPLAAPFDVASALDEIGDRVLDGADPREALRDLLRRGSEGRRGLDDLLRKARQRRRDLQESGNLDGTLQEVRELLDQAVELERNALFPDPSDNARMREAELNALPDDTARAVQELGNYQWTSQEAQQTFDRIKELLQQEVLDAQFKGMKEALQSGDPQAMERIKDMMSDLNAMLAADARGEHTQADFDAFMEKHGEFFPDKPENLEELVESLARRAAAAERLMNSLTPEQRAELNELMQQAMGDDLDLQMQMSQLGEGLRERRPDLFNRRPARMNGDNPMGMGDGTSALEELADLEALEEMLNQDYPGASIDDVDEELVRNALGRQAVDDLEALKRMERELERAGYLTRTGGESELTPKAVRRIGQTALRRVFSSLKAGPRGNHDIHDAGASGELTGASRPWRFGDEQPLDVVKTVSNAIRRNGIGDQVRLDVEDFEIRETETRTRAAVCLLVDQSFSMVLNDTWREAKTTALALHALAESQFPQDAICVIGFANMARMVPAAELASLDVPGFQGTNLQHALMLAGRFLDKHPDAEPVVLVVTDGEPTAHLERDGQWSFGWPPSPETLAVTLAEVDKMTRRGASMSIFRLGDDPRLEQFVDGVARRNGGQVFASSGNRLGDYVVTDYLARRKGRRRSA</sequence>
<name>A0A6J6Y6A3_9ZZZZ</name>
<dbReference type="InterPro" id="IPR036465">
    <property type="entry name" value="vWFA_dom_sf"/>
</dbReference>